<dbReference type="Pfam" id="PF03033">
    <property type="entry name" value="Glyco_transf_28"/>
    <property type="match status" value="1"/>
</dbReference>
<dbReference type="InterPro" id="IPR004276">
    <property type="entry name" value="GlycoTrans_28_N"/>
</dbReference>
<dbReference type="Gene3D" id="3.40.50.2000">
    <property type="entry name" value="Glycogen Phosphorylase B"/>
    <property type="match status" value="2"/>
</dbReference>
<dbReference type="InterPro" id="IPR010610">
    <property type="entry name" value="EryCIII-like_C"/>
</dbReference>
<dbReference type="GO" id="GO:0033072">
    <property type="term" value="P:vancomycin biosynthetic process"/>
    <property type="evidence" value="ECO:0007669"/>
    <property type="project" value="UniProtKB-ARBA"/>
</dbReference>
<dbReference type="AlphaFoldDB" id="A0A2T5GNI2"/>
<keyword evidence="3" id="KW-0808">Transferase</keyword>
<dbReference type="InterPro" id="IPR002213">
    <property type="entry name" value="UDP_glucos_trans"/>
</dbReference>
<dbReference type="InterPro" id="IPR050426">
    <property type="entry name" value="Glycosyltransferase_28"/>
</dbReference>
<keyword evidence="4" id="KW-1185">Reference proteome</keyword>
<proteinExistence type="predicted"/>
<dbReference type="GO" id="GO:0005975">
    <property type="term" value="P:carbohydrate metabolic process"/>
    <property type="evidence" value="ECO:0007669"/>
    <property type="project" value="InterPro"/>
</dbReference>
<dbReference type="GO" id="GO:0008194">
    <property type="term" value="F:UDP-glycosyltransferase activity"/>
    <property type="evidence" value="ECO:0007669"/>
    <property type="project" value="InterPro"/>
</dbReference>
<dbReference type="SUPFAM" id="SSF53756">
    <property type="entry name" value="UDP-Glycosyltransferase/glycogen phosphorylase"/>
    <property type="match status" value="1"/>
</dbReference>
<dbReference type="CDD" id="cd03784">
    <property type="entry name" value="GT1_Gtf-like"/>
    <property type="match status" value="1"/>
</dbReference>
<evidence type="ECO:0000259" key="1">
    <source>
        <dbReference type="Pfam" id="PF03033"/>
    </source>
</evidence>
<evidence type="ECO:0000259" key="2">
    <source>
        <dbReference type="Pfam" id="PF06722"/>
    </source>
</evidence>
<reference evidence="3 4" key="1">
    <citation type="submission" date="2018-04" db="EMBL/GenBank/DDBJ databases">
        <title>Genomic Encyclopedia of Type Strains, Phase III (KMG-III): the genomes of soil and plant-associated and newly described type strains.</title>
        <authorList>
            <person name="Whitman W."/>
        </authorList>
    </citation>
    <scope>NUCLEOTIDE SEQUENCE [LARGE SCALE GENOMIC DNA]</scope>
    <source>
        <strain evidence="3 4">MA101b</strain>
    </source>
</reference>
<comment type="caution">
    <text evidence="3">The sequence shown here is derived from an EMBL/GenBank/DDBJ whole genome shotgun (WGS) entry which is preliminary data.</text>
</comment>
<sequence>MRKIVLATIGSLGDLHPFIAIGLALQARGFAVVLAVPADHVAKVEAAGLTGVAIVGGFDTLAKALGLPPEQAARRIMADQTYLMDRILMPWLADSTTALDAAMDGAVALVASLFVFAAPIVAELRGVPLVNVLLQPMATFSAYAPPSTPDFRMMAPAPAGPAGRAWNRAVYRVMRGVLRHRHARPVNAVRAAHGLPPSAQALLLETPAATALTLCCYSPLIAPSQPDLPATMRITGFAVFDSDTGAPERLDPALDAFLAAGPAPRVFTLGSFATFAPGDFYATAAAAAQALGLRAVLLTGNDAQAVSTEMVHVCRYAPHSLLFPRVCAIIHHGGAGSTGQALRAGKPQLVVPHMGDQHDNARRIQRMGVGRTLSSRQFTTTRARAAIAAILSPSLESKAAQIGARVSRENGAGAAADEIAALLIAHD</sequence>
<feature type="domain" description="Glycosyltransferase family 28 N-terminal" evidence="1">
    <location>
        <begin position="4"/>
        <end position="128"/>
    </location>
</feature>
<gene>
    <name evidence="3" type="ORF">C8J26_1186</name>
</gene>
<name>A0A2T5GNI2_9SPHN</name>
<dbReference type="EMBL" id="QAOG01000002">
    <property type="protein sequence ID" value="PTQ60871.1"/>
    <property type="molecule type" value="Genomic_DNA"/>
</dbReference>
<dbReference type="GO" id="GO:0016758">
    <property type="term" value="F:hexosyltransferase activity"/>
    <property type="evidence" value="ECO:0007669"/>
    <property type="project" value="InterPro"/>
</dbReference>
<protein>
    <submittedName>
        <fullName evidence="3">UDP:flavonoid glycosyltransferase YjiC (YdhE family)</fullName>
    </submittedName>
</protein>
<accession>A0A2T5GNI2</accession>
<dbReference type="PANTHER" id="PTHR48050">
    <property type="entry name" value="STEROL 3-BETA-GLUCOSYLTRANSFERASE"/>
    <property type="match status" value="1"/>
</dbReference>
<organism evidence="3 4">
    <name type="scientific">Sphingomonas aurantiaca</name>
    <dbReference type="NCBI Taxonomy" id="185949"/>
    <lineage>
        <taxon>Bacteria</taxon>
        <taxon>Pseudomonadati</taxon>
        <taxon>Pseudomonadota</taxon>
        <taxon>Alphaproteobacteria</taxon>
        <taxon>Sphingomonadales</taxon>
        <taxon>Sphingomonadaceae</taxon>
        <taxon>Sphingomonas</taxon>
    </lineage>
</organism>
<dbReference type="Pfam" id="PF06722">
    <property type="entry name" value="EryCIII-like_C"/>
    <property type="match status" value="1"/>
</dbReference>
<dbReference type="RefSeq" id="WP_107957151.1">
    <property type="nucleotide sequence ID" value="NZ_QAOG01000002.1"/>
</dbReference>
<dbReference type="Proteomes" id="UP000244189">
    <property type="component" value="Unassembled WGS sequence"/>
</dbReference>
<dbReference type="PANTHER" id="PTHR48050:SF13">
    <property type="entry name" value="STEROL 3-BETA-GLUCOSYLTRANSFERASE UGT80A2"/>
    <property type="match status" value="1"/>
</dbReference>
<evidence type="ECO:0000313" key="3">
    <source>
        <dbReference type="EMBL" id="PTQ60871.1"/>
    </source>
</evidence>
<feature type="domain" description="Erythromycin biosynthesis protein CIII-like C-terminal" evidence="2">
    <location>
        <begin position="311"/>
        <end position="424"/>
    </location>
</feature>
<evidence type="ECO:0000313" key="4">
    <source>
        <dbReference type="Proteomes" id="UP000244189"/>
    </source>
</evidence>